<dbReference type="Proteomes" id="UP001190700">
    <property type="component" value="Unassembled WGS sequence"/>
</dbReference>
<evidence type="ECO:0008006" key="4">
    <source>
        <dbReference type="Google" id="ProtNLM"/>
    </source>
</evidence>
<feature type="transmembrane region" description="Helical" evidence="1">
    <location>
        <begin position="127"/>
        <end position="145"/>
    </location>
</feature>
<proteinExistence type="predicted"/>
<evidence type="ECO:0000313" key="2">
    <source>
        <dbReference type="EMBL" id="KAK3236309.1"/>
    </source>
</evidence>
<dbReference type="AlphaFoldDB" id="A0AAE0BHW1"/>
<feature type="transmembrane region" description="Helical" evidence="1">
    <location>
        <begin position="96"/>
        <end position="115"/>
    </location>
</feature>
<evidence type="ECO:0000313" key="3">
    <source>
        <dbReference type="Proteomes" id="UP001190700"/>
    </source>
</evidence>
<keyword evidence="1" id="KW-0812">Transmembrane</keyword>
<keyword evidence="1" id="KW-1133">Transmembrane helix</keyword>
<reference evidence="2 3" key="1">
    <citation type="journal article" date="2015" name="Genome Biol. Evol.">
        <title>Comparative Genomics of a Bacterivorous Green Alga Reveals Evolutionary Causalities and Consequences of Phago-Mixotrophic Mode of Nutrition.</title>
        <authorList>
            <person name="Burns J.A."/>
            <person name="Paasch A."/>
            <person name="Narechania A."/>
            <person name="Kim E."/>
        </authorList>
    </citation>
    <scope>NUCLEOTIDE SEQUENCE [LARGE SCALE GENOMIC DNA]</scope>
    <source>
        <strain evidence="2 3">PLY_AMNH</strain>
    </source>
</reference>
<accession>A0AAE0BHW1</accession>
<keyword evidence="3" id="KW-1185">Reference proteome</keyword>
<dbReference type="EMBL" id="LGRX02035093">
    <property type="protein sequence ID" value="KAK3236309.1"/>
    <property type="molecule type" value="Genomic_DNA"/>
</dbReference>
<evidence type="ECO:0000256" key="1">
    <source>
        <dbReference type="SAM" id="Phobius"/>
    </source>
</evidence>
<sequence length="164" mass="18673">MSLLSRPLDTLIIVLHCYFIFSCVFIEFKYCADGLSVDDNRFMMPETYEFAKQYNPLFLQAPDWLRTATCMSAYGLLPGYVMMVFGFIFKSDWIRVPGLLLVGAKVQALVMYHLMEFTSDSPPPHLGPYWGVEAPYLLSLTLVVYRLSRPSPFTSTGQDKAKAL</sequence>
<protein>
    <recommendedName>
        <fullName evidence="4">EXPERA domain-containing protein</fullName>
    </recommendedName>
</protein>
<gene>
    <name evidence="2" type="ORF">CYMTET_53542</name>
</gene>
<feature type="transmembrane region" description="Helical" evidence="1">
    <location>
        <begin position="12"/>
        <end position="30"/>
    </location>
</feature>
<keyword evidence="1" id="KW-0472">Membrane</keyword>
<organism evidence="2 3">
    <name type="scientific">Cymbomonas tetramitiformis</name>
    <dbReference type="NCBI Taxonomy" id="36881"/>
    <lineage>
        <taxon>Eukaryota</taxon>
        <taxon>Viridiplantae</taxon>
        <taxon>Chlorophyta</taxon>
        <taxon>Pyramimonadophyceae</taxon>
        <taxon>Pyramimonadales</taxon>
        <taxon>Pyramimonadaceae</taxon>
        <taxon>Cymbomonas</taxon>
    </lineage>
</organism>
<name>A0AAE0BHW1_9CHLO</name>
<feature type="transmembrane region" description="Helical" evidence="1">
    <location>
        <begin position="64"/>
        <end position="89"/>
    </location>
</feature>
<comment type="caution">
    <text evidence="2">The sequence shown here is derived from an EMBL/GenBank/DDBJ whole genome shotgun (WGS) entry which is preliminary data.</text>
</comment>
<dbReference type="PROSITE" id="PS51257">
    <property type="entry name" value="PROKAR_LIPOPROTEIN"/>
    <property type="match status" value="1"/>
</dbReference>